<evidence type="ECO:0000256" key="6">
    <source>
        <dbReference type="SAM" id="Coils"/>
    </source>
</evidence>
<comment type="subcellular location">
    <subcellularLocation>
        <location evidence="1">Nucleus</location>
    </subcellularLocation>
</comment>
<dbReference type="SMART" id="SM00380">
    <property type="entry name" value="AP2"/>
    <property type="match status" value="1"/>
</dbReference>
<comment type="caution">
    <text evidence="9">The sequence shown here is derived from an EMBL/GenBank/DDBJ whole genome shotgun (WGS) entry which is preliminary data.</text>
</comment>
<feature type="region of interest" description="Disordered" evidence="7">
    <location>
        <begin position="172"/>
        <end position="204"/>
    </location>
</feature>
<dbReference type="GO" id="GO:0005634">
    <property type="term" value="C:nucleus"/>
    <property type="evidence" value="ECO:0007669"/>
    <property type="project" value="UniProtKB-SubCell"/>
</dbReference>
<feature type="compositionally biased region" description="Acidic residues" evidence="7">
    <location>
        <begin position="119"/>
        <end position="136"/>
    </location>
</feature>
<proteinExistence type="predicted"/>
<dbReference type="InterPro" id="IPR036955">
    <property type="entry name" value="AP2/ERF_dom_sf"/>
</dbReference>
<feature type="compositionally biased region" description="Low complexity" evidence="7">
    <location>
        <begin position="544"/>
        <end position="580"/>
    </location>
</feature>
<dbReference type="AlphaFoldDB" id="A0A8S1IM10"/>
<feature type="domain" description="AP2/ERF" evidence="8">
    <location>
        <begin position="213"/>
        <end position="268"/>
    </location>
</feature>
<dbReference type="Gene3D" id="3.30.730.10">
    <property type="entry name" value="AP2/ERF domain"/>
    <property type="match status" value="1"/>
</dbReference>
<organism evidence="9 10">
    <name type="scientific">Ostreobium quekettii</name>
    <dbReference type="NCBI Taxonomy" id="121088"/>
    <lineage>
        <taxon>Eukaryota</taxon>
        <taxon>Viridiplantae</taxon>
        <taxon>Chlorophyta</taxon>
        <taxon>core chlorophytes</taxon>
        <taxon>Ulvophyceae</taxon>
        <taxon>TCBD clade</taxon>
        <taxon>Bryopsidales</taxon>
        <taxon>Ostreobineae</taxon>
        <taxon>Ostreobiaceae</taxon>
        <taxon>Ostreobium</taxon>
    </lineage>
</organism>
<sequence>MEERRSEGPQERPAFGASFDSLVAAAGVDEIIARRQAPAGAHGHPANGEAARVEMCGPAGSMVSPFGNHPKGNWRLSFGASRANMNGEMANGRMQTGPDSMQGPPSFKRRMSNDGDGGAGDEAEGEMTYEDDEDDADWQRRAGRSKTSKRRKGYYVAARRPLRHFLQPVAMMSSDTTGRRRRGRPPGSGNRRPMAPQRVGPDGHKRFNLRSAKYTGVYRTPANRWRAQFCHRGQVVQLGMYDNEASAARRWDMEALRLRGEQTPLNFPHLKPIYMKQLSQLTHFGKNDPDPDVVLYGPPPELNDELLAQYQDDPECSKKMAMDPVPSRDRHPLSRGMPLHAQLQASDIVIAPIVTSMNNRDPRQFHGQPGGGNVAEQMHHSMPPMPSPTFHTMEGAHAPIPILGGHPHMNGQSSAIVPMDSVHSGLPSAKALLKSGSSAVSETLHLATDNGSSPTAEPQGVKVVPETVLTHVRRMMESVVKAAEKDIQGAQERYDRAMDVLIIGEAMKREAQICVDVSRVRKEAAQKLLMKFGTVLDPAVPNSQEGQQGQQVPQIQQVQQDQQGQEVQQVQQGQQEQQGE</sequence>
<feature type="region of interest" description="Disordered" evidence="7">
    <location>
        <begin position="539"/>
        <end position="580"/>
    </location>
</feature>
<evidence type="ECO:0000313" key="10">
    <source>
        <dbReference type="Proteomes" id="UP000708148"/>
    </source>
</evidence>
<name>A0A8S1IM10_9CHLO</name>
<dbReference type="InterPro" id="IPR016177">
    <property type="entry name" value="DNA-bd_dom_sf"/>
</dbReference>
<evidence type="ECO:0000256" key="5">
    <source>
        <dbReference type="ARBA" id="ARBA00023242"/>
    </source>
</evidence>
<keyword evidence="3" id="KW-0238">DNA-binding</keyword>
<evidence type="ECO:0000313" key="9">
    <source>
        <dbReference type="EMBL" id="CAD7694731.1"/>
    </source>
</evidence>
<dbReference type="OrthoDB" id="515645at2759"/>
<reference evidence="9" key="1">
    <citation type="submission" date="2020-12" db="EMBL/GenBank/DDBJ databases">
        <authorList>
            <person name="Iha C."/>
        </authorList>
    </citation>
    <scope>NUCLEOTIDE SEQUENCE</scope>
</reference>
<keyword evidence="10" id="KW-1185">Reference proteome</keyword>
<dbReference type="EMBL" id="CAJHUC010000115">
    <property type="protein sequence ID" value="CAD7694731.1"/>
    <property type="molecule type" value="Genomic_DNA"/>
</dbReference>
<evidence type="ECO:0000256" key="7">
    <source>
        <dbReference type="SAM" id="MobiDB-lite"/>
    </source>
</evidence>
<feature type="region of interest" description="Disordered" evidence="7">
    <location>
        <begin position="91"/>
        <end position="154"/>
    </location>
</feature>
<evidence type="ECO:0000259" key="8">
    <source>
        <dbReference type="PROSITE" id="PS51032"/>
    </source>
</evidence>
<feature type="compositionally biased region" description="Basic residues" evidence="7">
    <location>
        <begin position="141"/>
        <end position="153"/>
    </location>
</feature>
<dbReference type="PROSITE" id="PS51032">
    <property type="entry name" value="AP2_ERF"/>
    <property type="match status" value="1"/>
</dbReference>
<evidence type="ECO:0000256" key="2">
    <source>
        <dbReference type="ARBA" id="ARBA00023015"/>
    </source>
</evidence>
<keyword evidence="6" id="KW-0175">Coiled coil</keyword>
<evidence type="ECO:0000256" key="4">
    <source>
        <dbReference type="ARBA" id="ARBA00023163"/>
    </source>
</evidence>
<keyword evidence="4" id="KW-0804">Transcription</keyword>
<protein>
    <recommendedName>
        <fullName evidence="8">AP2/ERF domain-containing protein</fullName>
    </recommendedName>
</protein>
<dbReference type="SUPFAM" id="SSF54171">
    <property type="entry name" value="DNA-binding domain"/>
    <property type="match status" value="1"/>
</dbReference>
<dbReference type="Proteomes" id="UP000708148">
    <property type="component" value="Unassembled WGS sequence"/>
</dbReference>
<evidence type="ECO:0000256" key="1">
    <source>
        <dbReference type="ARBA" id="ARBA00004123"/>
    </source>
</evidence>
<gene>
    <name evidence="9" type="ORF">OSTQU699_LOCUS94</name>
</gene>
<keyword evidence="5" id="KW-0539">Nucleus</keyword>
<keyword evidence="2" id="KW-0805">Transcription regulation</keyword>
<dbReference type="InterPro" id="IPR001471">
    <property type="entry name" value="AP2/ERF_dom"/>
</dbReference>
<dbReference type="GO" id="GO:0003677">
    <property type="term" value="F:DNA binding"/>
    <property type="evidence" value="ECO:0007669"/>
    <property type="project" value="UniProtKB-KW"/>
</dbReference>
<feature type="coiled-coil region" evidence="6">
    <location>
        <begin position="473"/>
        <end position="500"/>
    </location>
</feature>
<evidence type="ECO:0000256" key="3">
    <source>
        <dbReference type="ARBA" id="ARBA00023125"/>
    </source>
</evidence>
<dbReference type="GO" id="GO:0003700">
    <property type="term" value="F:DNA-binding transcription factor activity"/>
    <property type="evidence" value="ECO:0007669"/>
    <property type="project" value="InterPro"/>
</dbReference>
<accession>A0A8S1IM10</accession>